<evidence type="ECO:0000259" key="2">
    <source>
        <dbReference type="Pfam" id="PF00144"/>
    </source>
</evidence>
<dbReference type="Proteomes" id="UP000516439">
    <property type="component" value="Chromosome"/>
</dbReference>
<dbReference type="PANTHER" id="PTHR46825">
    <property type="entry name" value="D-ALANYL-D-ALANINE-CARBOXYPEPTIDASE/ENDOPEPTIDASE AMPH"/>
    <property type="match status" value="1"/>
</dbReference>
<dbReference type="RefSeq" id="WP_190328287.1">
    <property type="nucleotide sequence ID" value="NZ_CP061171.1"/>
</dbReference>
<dbReference type="InterPro" id="IPR050491">
    <property type="entry name" value="AmpC-like"/>
</dbReference>
<dbReference type="EMBL" id="CP061171">
    <property type="protein sequence ID" value="QNR86002.1"/>
    <property type="molecule type" value="Genomic_DNA"/>
</dbReference>
<evidence type="ECO:0000313" key="3">
    <source>
        <dbReference type="EMBL" id="QNR86002.1"/>
    </source>
</evidence>
<sequence length="362" mass="40127">MRCVMKNIALLICFLLISVCCFAQSSDNPMRSPIDSAVAKLMAAYMQEGRRVGISIGINYKGKSYTYNYGETAPGSKKLPSSNSIYEIGSITKTFTGLLIAHAITEGKMSLNDDIRKFLPGNFPNLQYKNGGPVKIGYLLAHTAQFPNSFGNVSGKPIETPTFLDSLHQVKLDSLKSFRYAYSNVGYQLLGLILENIYQKTYYQLISQYITSPLGMVRTALNYSVKYADGQLSGYDANREAVGNMPSTLPGAGSLHSSVSDMLKYLKYQNVENNPALKLSHRIITGDIDNVAHAFQWEIGKTWNWDQYLRVDGGTNGFRSFCLIYPLSQIEIVILSNQKDDSAGVGLYRVASGIYKVVKEIK</sequence>
<protein>
    <submittedName>
        <fullName evidence="3">Beta-lactamase family protein</fullName>
    </submittedName>
</protein>
<feature type="chain" id="PRO_5045383608" evidence="1">
    <location>
        <begin position="24"/>
        <end position="362"/>
    </location>
</feature>
<dbReference type="InterPro" id="IPR001466">
    <property type="entry name" value="Beta-lactam-related"/>
</dbReference>
<accession>A0ABX6TKE6</accession>
<evidence type="ECO:0000256" key="1">
    <source>
        <dbReference type="SAM" id="SignalP"/>
    </source>
</evidence>
<feature type="signal peptide" evidence="1">
    <location>
        <begin position="1"/>
        <end position="23"/>
    </location>
</feature>
<keyword evidence="4" id="KW-1185">Reference proteome</keyword>
<name>A0ABX6TKE6_9SPHI</name>
<feature type="domain" description="Beta-lactamase-related" evidence="2">
    <location>
        <begin position="38"/>
        <end position="343"/>
    </location>
</feature>
<organism evidence="3 4">
    <name type="scientific">Pedobacter riviphilus</name>
    <dbReference type="NCBI Taxonomy" id="2766984"/>
    <lineage>
        <taxon>Bacteria</taxon>
        <taxon>Pseudomonadati</taxon>
        <taxon>Bacteroidota</taxon>
        <taxon>Sphingobacteriia</taxon>
        <taxon>Sphingobacteriales</taxon>
        <taxon>Sphingobacteriaceae</taxon>
        <taxon>Pedobacter</taxon>
    </lineage>
</organism>
<keyword evidence="1" id="KW-0732">Signal</keyword>
<evidence type="ECO:0000313" key="4">
    <source>
        <dbReference type="Proteomes" id="UP000516439"/>
    </source>
</evidence>
<proteinExistence type="predicted"/>
<dbReference type="SUPFAM" id="SSF56601">
    <property type="entry name" value="beta-lactamase/transpeptidase-like"/>
    <property type="match status" value="1"/>
</dbReference>
<dbReference type="InterPro" id="IPR012338">
    <property type="entry name" value="Beta-lactam/transpept-like"/>
</dbReference>
<gene>
    <name evidence="3" type="ORF">H9N25_06095</name>
</gene>
<dbReference type="Gene3D" id="3.40.710.10">
    <property type="entry name" value="DD-peptidase/beta-lactamase superfamily"/>
    <property type="match status" value="1"/>
</dbReference>
<dbReference type="PANTHER" id="PTHR46825:SF8">
    <property type="entry name" value="BETA-LACTAMASE-RELATED"/>
    <property type="match status" value="1"/>
</dbReference>
<dbReference type="Pfam" id="PF00144">
    <property type="entry name" value="Beta-lactamase"/>
    <property type="match status" value="1"/>
</dbReference>
<reference evidence="3 4" key="1">
    <citation type="submission" date="2020-09" db="EMBL/GenBank/DDBJ databases">
        <title>Pedobacter sp. SW-16 isolated from soil near Yeocheon.</title>
        <authorList>
            <person name="Im H.S."/>
            <person name="Joung Y."/>
            <person name="Lee S.-S."/>
        </authorList>
    </citation>
    <scope>NUCLEOTIDE SEQUENCE [LARGE SCALE GENOMIC DNA]</scope>
    <source>
        <strain evidence="3 4">SW-16</strain>
    </source>
</reference>